<dbReference type="AlphaFoldDB" id="A0A369YGX7"/>
<dbReference type="EMBL" id="QEPN01000005">
    <property type="protein sequence ID" value="RDE71408.1"/>
    <property type="molecule type" value="Genomic_DNA"/>
</dbReference>
<evidence type="ECO:0000256" key="1">
    <source>
        <dbReference type="SAM" id="Coils"/>
    </source>
</evidence>
<dbReference type="RefSeq" id="WP_010129402.1">
    <property type="nucleotide sequence ID" value="NZ_QEPN01000005.1"/>
</dbReference>
<dbReference type="Proteomes" id="UP000253872">
    <property type="component" value="Unassembled WGS sequence"/>
</dbReference>
<accession>A0A369YGX7</accession>
<dbReference type="STRING" id="1035839.GCA_000238795_00895"/>
<proteinExistence type="predicted"/>
<sequence length="292" mass="33588">MKKNIFVAAILVATTFLSGCEDKEAQAKLAEQTQIINQLTTENTQLKAALNAEKAKLENIIPAIFAEKEFIFEAREMLPYPKSYHREGEEEFRFEIATLHTNIDWLNAKLLNAIQLDKTKNLDKTQLAEAYKAFYQETKKEMAQGAVFGIDKSLSIYFLRQKGKLATFIVNDYEFGGGAHGAGHSYFLNFDLDTRKQIEFNDVFKADSQAKLNALLWEKYTDYGARKDVDMRKENFKVNTNFDFNDEGFNFHYNPGELEPDTQTTLALDWAEIEDLLKPEFIQQKYISSFGE</sequence>
<evidence type="ECO:0000313" key="3">
    <source>
        <dbReference type="Proteomes" id="UP000253872"/>
    </source>
</evidence>
<dbReference type="Gene3D" id="3.30.565.40">
    <property type="entry name" value="Fervidobacterium nodosum Rt17-B1 like"/>
    <property type="match status" value="1"/>
</dbReference>
<organism evidence="2 3">
    <name type="scientific">Haemophilus sputorum</name>
    <dbReference type="NCBI Taxonomy" id="1078480"/>
    <lineage>
        <taxon>Bacteria</taxon>
        <taxon>Pseudomonadati</taxon>
        <taxon>Pseudomonadota</taxon>
        <taxon>Gammaproteobacteria</taxon>
        <taxon>Pasteurellales</taxon>
        <taxon>Pasteurellaceae</taxon>
        <taxon>Haemophilus</taxon>
    </lineage>
</organism>
<gene>
    <name evidence="2" type="ORF">DPV93_07250</name>
</gene>
<dbReference type="InterPro" id="IPR037126">
    <property type="entry name" value="PdaC/RsiV-like_sf"/>
</dbReference>
<keyword evidence="1" id="KW-0175">Coiled coil</keyword>
<evidence type="ECO:0008006" key="4">
    <source>
        <dbReference type="Google" id="ProtNLM"/>
    </source>
</evidence>
<comment type="caution">
    <text evidence="2">The sequence shown here is derived from an EMBL/GenBank/DDBJ whole genome shotgun (WGS) entry which is preliminary data.</text>
</comment>
<name>A0A369YGX7_9PAST</name>
<evidence type="ECO:0000313" key="2">
    <source>
        <dbReference type="EMBL" id="RDE71408.1"/>
    </source>
</evidence>
<reference evidence="2 3" key="1">
    <citation type="submission" date="2018-05" db="EMBL/GenBank/DDBJ databases">
        <title>Draft Genome Sequences for a Diverse set of 7 Haemophilus Species.</title>
        <authorList>
            <person name="Nichols M."/>
            <person name="Topaz N."/>
            <person name="Wang X."/>
            <person name="Wang X."/>
            <person name="Boxrud D."/>
        </authorList>
    </citation>
    <scope>NUCLEOTIDE SEQUENCE [LARGE SCALE GENOMIC DNA]</scope>
    <source>
        <strain evidence="2 3">C2002001239</strain>
    </source>
</reference>
<dbReference type="Gene3D" id="3.90.640.20">
    <property type="entry name" value="Heat-shock cognate protein, ATPase"/>
    <property type="match status" value="1"/>
</dbReference>
<feature type="coiled-coil region" evidence="1">
    <location>
        <begin position="22"/>
        <end position="56"/>
    </location>
</feature>
<dbReference type="PROSITE" id="PS51257">
    <property type="entry name" value="PROKAR_LIPOPROTEIN"/>
    <property type="match status" value="1"/>
</dbReference>
<protein>
    <recommendedName>
        <fullName evidence="4">DUF3298 domain-containing protein</fullName>
    </recommendedName>
</protein>